<dbReference type="EMBL" id="KN818243">
    <property type="protein sequence ID" value="KIL65266.1"/>
    <property type="molecule type" value="Genomic_DNA"/>
</dbReference>
<accession>A0A0C2X7I7</accession>
<dbReference type="HOGENOM" id="CLU_1834661_0_0_1"/>
<evidence type="ECO:0000313" key="1">
    <source>
        <dbReference type="EMBL" id="KIL65266.1"/>
    </source>
</evidence>
<name>A0A0C2X7I7_AMAMK</name>
<proteinExistence type="predicted"/>
<reference evidence="1 2" key="1">
    <citation type="submission" date="2014-04" db="EMBL/GenBank/DDBJ databases">
        <title>Evolutionary Origins and Diversification of the Mycorrhizal Mutualists.</title>
        <authorList>
            <consortium name="DOE Joint Genome Institute"/>
            <consortium name="Mycorrhizal Genomics Consortium"/>
            <person name="Kohler A."/>
            <person name="Kuo A."/>
            <person name="Nagy L.G."/>
            <person name="Floudas D."/>
            <person name="Copeland A."/>
            <person name="Barry K.W."/>
            <person name="Cichocki N."/>
            <person name="Veneault-Fourrey C."/>
            <person name="LaButti K."/>
            <person name="Lindquist E.A."/>
            <person name="Lipzen A."/>
            <person name="Lundell T."/>
            <person name="Morin E."/>
            <person name="Murat C."/>
            <person name="Riley R."/>
            <person name="Ohm R."/>
            <person name="Sun H."/>
            <person name="Tunlid A."/>
            <person name="Henrissat B."/>
            <person name="Grigoriev I.V."/>
            <person name="Hibbett D.S."/>
            <person name="Martin F."/>
        </authorList>
    </citation>
    <scope>NUCLEOTIDE SEQUENCE [LARGE SCALE GENOMIC DNA]</scope>
    <source>
        <strain evidence="1 2">Koide BX008</strain>
    </source>
</reference>
<protein>
    <submittedName>
        <fullName evidence="1">Uncharacterized protein</fullName>
    </submittedName>
</protein>
<dbReference type="Proteomes" id="UP000054549">
    <property type="component" value="Unassembled WGS sequence"/>
</dbReference>
<keyword evidence="2" id="KW-1185">Reference proteome</keyword>
<organism evidence="1 2">
    <name type="scientific">Amanita muscaria (strain Koide BX008)</name>
    <dbReference type="NCBI Taxonomy" id="946122"/>
    <lineage>
        <taxon>Eukaryota</taxon>
        <taxon>Fungi</taxon>
        <taxon>Dikarya</taxon>
        <taxon>Basidiomycota</taxon>
        <taxon>Agaricomycotina</taxon>
        <taxon>Agaricomycetes</taxon>
        <taxon>Agaricomycetidae</taxon>
        <taxon>Agaricales</taxon>
        <taxon>Pluteineae</taxon>
        <taxon>Amanitaceae</taxon>
        <taxon>Amanita</taxon>
    </lineage>
</organism>
<dbReference type="InParanoid" id="A0A0C2X7I7"/>
<gene>
    <name evidence="1" type="ORF">M378DRAFT_178429</name>
</gene>
<dbReference type="AlphaFoldDB" id="A0A0C2X7I7"/>
<sequence length="140" mass="15715">MNYQRDGDAESSIFGLVACKVAFSYAAEVTKLWSDFSLDLENPAWQPVHCDPRRPAHQETDSVVWDESEIPDEGDGNLKIDRLSLALSSKDMQVPSIWQFTSMHKRTFRNVFVCPSHGLVDDILCYLTLPCGRITYGAGS</sequence>
<evidence type="ECO:0000313" key="2">
    <source>
        <dbReference type="Proteomes" id="UP000054549"/>
    </source>
</evidence>